<dbReference type="RefSeq" id="WP_156241160.1">
    <property type="nucleotide sequence ID" value="NZ_BAAAZL010000002.1"/>
</dbReference>
<dbReference type="EMBL" id="CP032550">
    <property type="protein sequence ID" value="QGU26757.1"/>
    <property type="molecule type" value="Genomic_DNA"/>
</dbReference>
<dbReference type="InterPro" id="IPR046174">
    <property type="entry name" value="DUF6176"/>
</dbReference>
<dbReference type="Pfam" id="PF19673">
    <property type="entry name" value="DUF6176"/>
    <property type="match status" value="1"/>
</dbReference>
<sequence length="110" mass="12169">MISLTIRRIEPDQRERLESWLQEVDGPRRAEALATLADEGVMHEKAVILDTSDGPILVYAMESADLERARAVAQRSEHGIDAEHREVMEAAVAGRPDIAVVLDLRPDDAA</sequence>
<keyword evidence="2" id="KW-1185">Reference proteome</keyword>
<gene>
    <name evidence="1" type="ORF">D7D94_03060</name>
</gene>
<name>A0A6I6E1Z0_9MICO</name>
<reference evidence="1 2" key="1">
    <citation type="submission" date="2018-09" db="EMBL/GenBank/DDBJ databases">
        <title>Whole genome sequencing of Microbacterium oryzae strain MB-10T.</title>
        <authorList>
            <person name="Das S.K."/>
        </authorList>
    </citation>
    <scope>NUCLEOTIDE SEQUENCE [LARGE SCALE GENOMIC DNA]</scope>
    <source>
        <strain evidence="1 2">MB-10</strain>
    </source>
</reference>
<dbReference type="KEGG" id="moj:D7D94_03060"/>
<protein>
    <submittedName>
        <fullName evidence="1">Uncharacterized protein</fullName>
    </submittedName>
</protein>
<dbReference type="AlphaFoldDB" id="A0A6I6E1Z0"/>
<dbReference type="OrthoDB" id="6709718at2"/>
<dbReference type="Proteomes" id="UP000422989">
    <property type="component" value="Chromosome"/>
</dbReference>
<accession>A0A6I6E1Z0</accession>
<evidence type="ECO:0000313" key="2">
    <source>
        <dbReference type="Proteomes" id="UP000422989"/>
    </source>
</evidence>
<evidence type="ECO:0000313" key="1">
    <source>
        <dbReference type="EMBL" id="QGU26757.1"/>
    </source>
</evidence>
<organism evidence="1 2">
    <name type="scientific">Microbacterium oryzae</name>
    <dbReference type="NCBI Taxonomy" id="743009"/>
    <lineage>
        <taxon>Bacteria</taxon>
        <taxon>Bacillati</taxon>
        <taxon>Actinomycetota</taxon>
        <taxon>Actinomycetes</taxon>
        <taxon>Micrococcales</taxon>
        <taxon>Microbacteriaceae</taxon>
        <taxon>Microbacterium</taxon>
    </lineage>
</organism>
<proteinExistence type="predicted"/>